<dbReference type="InterPro" id="IPR011008">
    <property type="entry name" value="Dimeric_a/b-barrel"/>
</dbReference>
<accession>A0ABP6WB05</accession>
<evidence type="ECO:0000313" key="1">
    <source>
        <dbReference type="EMBL" id="GAA3546982.1"/>
    </source>
</evidence>
<organism evidence="1 2">
    <name type="scientific">Amycolatopsis ultiminotia</name>
    <dbReference type="NCBI Taxonomy" id="543629"/>
    <lineage>
        <taxon>Bacteria</taxon>
        <taxon>Bacillati</taxon>
        <taxon>Actinomycetota</taxon>
        <taxon>Actinomycetes</taxon>
        <taxon>Pseudonocardiales</taxon>
        <taxon>Pseudonocardiaceae</taxon>
        <taxon>Amycolatopsis</taxon>
    </lineage>
</organism>
<dbReference type="RefSeq" id="WP_344860633.1">
    <property type="nucleotide sequence ID" value="NZ_BAAAZN010000006.1"/>
</dbReference>
<dbReference type="EMBL" id="BAAAZN010000006">
    <property type="protein sequence ID" value="GAA3546982.1"/>
    <property type="molecule type" value="Genomic_DNA"/>
</dbReference>
<protein>
    <recommendedName>
        <fullName evidence="3">Antibiotic biosynthesis monooxygenase</fullName>
    </recommendedName>
</protein>
<reference evidence="2" key="1">
    <citation type="journal article" date="2019" name="Int. J. Syst. Evol. Microbiol.">
        <title>The Global Catalogue of Microorganisms (GCM) 10K type strain sequencing project: providing services to taxonomists for standard genome sequencing and annotation.</title>
        <authorList>
            <consortium name="The Broad Institute Genomics Platform"/>
            <consortium name="The Broad Institute Genome Sequencing Center for Infectious Disease"/>
            <person name="Wu L."/>
            <person name="Ma J."/>
        </authorList>
    </citation>
    <scope>NUCLEOTIDE SEQUENCE [LARGE SCALE GENOMIC DNA]</scope>
    <source>
        <strain evidence="2">JCM 16898</strain>
    </source>
</reference>
<sequence>MHARVTKVSADEDGLAQWRRIVRTEIAPNAAGKDGFVRALWLLDRDSGHGLSVTLWDSRESLENADAAASANRGKLASATGGTVEHWYYEVVAEA</sequence>
<dbReference type="Proteomes" id="UP001500689">
    <property type="component" value="Unassembled WGS sequence"/>
</dbReference>
<evidence type="ECO:0008006" key="3">
    <source>
        <dbReference type="Google" id="ProtNLM"/>
    </source>
</evidence>
<comment type="caution">
    <text evidence="1">The sequence shown here is derived from an EMBL/GenBank/DDBJ whole genome shotgun (WGS) entry which is preliminary data.</text>
</comment>
<evidence type="ECO:0000313" key="2">
    <source>
        <dbReference type="Proteomes" id="UP001500689"/>
    </source>
</evidence>
<proteinExistence type="predicted"/>
<gene>
    <name evidence="1" type="ORF">GCM10022222_33260</name>
</gene>
<keyword evidence="2" id="KW-1185">Reference proteome</keyword>
<name>A0ABP6WB05_9PSEU</name>
<dbReference type="SUPFAM" id="SSF54909">
    <property type="entry name" value="Dimeric alpha+beta barrel"/>
    <property type="match status" value="1"/>
</dbReference>